<feature type="region of interest" description="Disordered" evidence="16">
    <location>
        <begin position="991"/>
        <end position="1031"/>
    </location>
</feature>
<evidence type="ECO:0000313" key="19">
    <source>
        <dbReference type="Proteomes" id="UP001390339"/>
    </source>
</evidence>
<dbReference type="PRINTS" id="PR01365">
    <property type="entry name" value="TELOMERASERT"/>
</dbReference>
<keyword evidence="5 15" id="KW-0158">Chromosome</keyword>
<evidence type="ECO:0000256" key="7">
    <source>
        <dbReference type="ARBA" id="ARBA00022695"/>
    </source>
</evidence>
<comment type="caution">
    <text evidence="18">The sequence shown here is derived from an EMBL/GenBank/DDBJ whole genome shotgun (WGS) entry which is preliminary data.</text>
</comment>
<dbReference type="Pfam" id="PF21399">
    <property type="entry name" value="TERT_C"/>
    <property type="match status" value="1"/>
</dbReference>
<gene>
    <name evidence="18" type="ORF">PGQ11_005424</name>
</gene>
<dbReference type="SUPFAM" id="SSF56672">
    <property type="entry name" value="DNA/RNA polymerases"/>
    <property type="match status" value="1"/>
</dbReference>
<keyword evidence="9 15" id="KW-0460">Magnesium</keyword>
<dbReference type="InterPro" id="IPR003545">
    <property type="entry name" value="Telomerase_RT"/>
</dbReference>
<dbReference type="PROSITE" id="PS50878">
    <property type="entry name" value="RT_POL"/>
    <property type="match status" value="1"/>
</dbReference>
<dbReference type="EMBL" id="JAPCWZ010000003">
    <property type="protein sequence ID" value="KAK8874910.1"/>
    <property type="molecule type" value="Genomic_DNA"/>
</dbReference>
<keyword evidence="19" id="KW-1185">Reference proteome</keyword>
<keyword evidence="8 15" id="KW-0479">Metal-binding</keyword>
<evidence type="ECO:0000256" key="12">
    <source>
        <dbReference type="ARBA" id="ARBA00023128"/>
    </source>
</evidence>
<dbReference type="InterPro" id="IPR021891">
    <property type="entry name" value="Telomerase_RBD"/>
</dbReference>
<evidence type="ECO:0000256" key="13">
    <source>
        <dbReference type="ARBA" id="ARBA00023242"/>
    </source>
</evidence>
<dbReference type="InterPro" id="IPR043502">
    <property type="entry name" value="DNA/RNA_pol_sf"/>
</dbReference>
<evidence type="ECO:0000256" key="4">
    <source>
        <dbReference type="ARBA" id="ARBA00016182"/>
    </source>
</evidence>
<comment type="function">
    <text evidence="15">Telomerase is a ribonucleoprotein enzyme essential for the replication of chromosome termini in most eukaryotes. It elongates telomeres. It is a reverse transcriptase that adds simple sequence repeats to chromosome ends by copying a template sequence within the RNA component of the enzyme.</text>
</comment>
<dbReference type="CDD" id="cd01648">
    <property type="entry name" value="TERT"/>
    <property type="match status" value="1"/>
</dbReference>
<organism evidence="18 19">
    <name type="scientific">Apiospora arundinis</name>
    <dbReference type="NCBI Taxonomy" id="335852"/>
    <lineage>
        <taxon>Eukaryota</taxon>
        <taxon>Fungi</taxon>
        <taxon>Dikarya</taxon>
        <taxon>Ascomycota</taxon>
        <taxon>Pezizomycotina</taxon>
        <taxon>Sordariomycetes</taxon>
        <taxon>Xylariomycetidae</taxon>
        <taxon>Amphisphaeriales</taxon>
        <taxon>Apiosporaceae</taxon>
        <taxon>Apiospora</taxon>
    </lineage>
</organism>
<evidence type="ECO:0000256" key="10">
    <source>
        <dbReference type="ARBA" id="ARBA00022895"/>
    </source>
</evidence>
<name>A0ABR2JAS5_9PEZI</name>
<dbReference type="Gene3D" id="3.30.70.2630">
    <property type="match status" value="1"/>
</dbReference>
<evidence type="ECO:0000256" key="6">
    <source>
        <dbReference type="ARBA" id="ARBA00022679"/>
    </source>
</evidence>
<dbReference type="EC" id="2.7.7.49" evidence="3 15"/>
<dbReference type="InterPro" id="IPR049139">
    <property type="entry name" value="TERT_C"/>
</dbReference>
<evidence type="ECO:0000313" key="18">
    <source>
        <dbReference type="EMBL" id="KAK8874910.1"/>
    </source>
</evidence>
<dbReference type="SMART" id="SM00975">
    <property type="entry name" value="Telomerase_RBD"/>
    <property type="match status" value="1"/>
</dbReference>
<proteinExistence type="inferred from homology"/>
<evidence type="ECO:0000256" key="5">
    <source>
        <dbReference type="ARBA" id="ARBA00022454"/>
    </source>
</evidence>
<keyword evidence="6 15" id="KW-0808">Transferase</keyword>
<evidence type="ECO:0000256" key="11">
    <source>
        <dbReference type="ARBA" id="ARBA00022918"/>
    </source>
</evidence>
<evidence type="ECO:0000259" key="17">
    <source>
        <dbReference type="PROSITE" id="PS50878"/>
    </source>
</evidence>
<comment type="catalytic activity">
    <reaction evidence="14 15">
        <text>DNA(n) + a 2'-deoxyribonucleoside 5'-triphosphate = DNA(n+1) + diphosphate</text>
        <dbReference type="Rhea" id="RHEA:22508"/>
        <dbReference type="Rhea" id="RHEA-COMP:17339"/>
        <dbReference type="Rhea" id="RHEA-COMP:17340"/>
        <dbReference type="ChEBI" id="CHEBI:33019"/>
        <dbReference type="ChEBI" id="CHEBI:61560"/>
        <dbReference type="ChEBI" id="CHEBI:173112"/>
        <dbReference type="EC" id="2.7.7.49"/>
    </reaction>
</comment>
<evidence type="ECO:0000256" key="1">
    <source>
        <dbReference type="ARBA" id="ARBA00004173"/>
    </source>
</evidence>
<evidence type="ECO:0000256" key="2">
    <source>
        <dbReference type="ARBA" id="ARBA00008001"/>
    </source>
</evidence>
<dbReference type="Gene3D" id="1.10.357.90">
    <property type="match status" value="1"/>
</dbReference>
<protein>
    <recommendedName>
        <fullName evidence="4 15">Telomerase reverse transcriptase</fullName>
        <ecNumber evidence="3 15">2.7.7.49</ecNumber>
    </recommendedName>
    <alternativeName>
        <fullName evidence="15">Telomerase catalytic subunit</fullName>
    </alternativeName>
</protein>
<accession>A0ABR2JAS5</accession>
<dbReference type="GO" id="GO:0003964">
    <property type="term" value="F:RNA-directed DNA polymerase activity"/>
    <property type="evidence" value="ECO:0007669"/>
    <property type="project" value="UniProtKB-KW"/>
</dbReference>
<keyword evidence="11 15" id="KW-0695">RNA-directed DNA polymerase</keyword>
<feature type="compositionally biased region" description="Basic residues" evidence="16">
    <location>
        <begin position="1"/>
        <end position="10"/>
    </location>
</feature>
<dbReference type="Pfam" id="PF00078">
    <property type="entry name" value="RVT_1"/>
    <property type="match status" value="1"/>
</dbReference>
<feature type="region of interest" description="Disordered" evidence="16">
    <location>
        <begin position="1"/>
        <end position="40"/>
    </location>
</feature>
<feature type="compositionally biased region" description="Basic and acidic residues" evidence="16">
    <location>
        <begin position="1009"/>
        <end position="1019"/>
    </location>
</feature>
<dbReference type="Proteomes" id="UP001390339">
    <property type="component" value="Unassembled WGS sequence"/>
</dbReference>
<feature type="domain" description="Reverse transcriptase" evidence="17">
    <location>
        <begin position="636"/>
        <end position="980"/>
    </location>
</feature>
<keyword evidence="7 15" id="KW-0548">Nucleotidyltransferase</keyword>
<reference evidence="18 19" key="1">
    <citation type="journal article" date="2024" name="IMA Fungus">
        <title>Apiospora arundinis, a panoply of carbohydrate-active enzymes and secondary metabolites.</title>
        <authorList>
            <person name="Sorensen T."/>
            <person name="Petersen C."/>
            <person name="Muurmann A.T."/>
            <person name="Christiansen J.V."/>
            <person name="Brundto M.L."/>
            <person name="Overgaard C.K."/>
            <person name="Boysen A.T."/>
            <person name="Wollenberg R.D."/>
            <person name="Larsen T.O."/>
            <person name="Sorensen J.L."/>
            <person name="Nielsen K.L."/>
            <person name="Sondergaard T.E."/>
        </authorList>
    </citation>
    <scope>NUCLEOTIDE SEQUENCE [LARGE SCALE GENOMIC DNA]</scope>
    <source>
        <strain evidence="18 19">AAU 773</strain>
    </source>
</reference>
<keyword evidence="13 15" id="KW-0539">Nucleus</keyword>
<dbReference type="PANTHER" id="PTHR12066">
    <property type="entry name" value="TELOMERASE REVERSE TRANSCRIPTASE"/>
    <property type="match status" value="1"/>
</dbReference>
<dbReference type="Gene3D" id="1.10.132.70">
    <property type="match status" value="1"/>
</dbReference>
<comment type="subcellular location">
    <subcellularLocation>
        <location evidence="1">Mitochondrion</location>
    </subcellularLocation>
    <subcellularLocation>
        <location evidence="15">Nucleus</location>
    </subcellularLocation>
    <subcellularLocation>
        <location evidence="15">Chromosome</location>
        <location evidence="15">Telomere</location>
    </subcellularLocation>
</comment>
<keyword evidence="10 15" id="KW-0779">Telomere</keyword>
<keyword evidence="12" id="KW-0496">Mitochondrion</keyword>
<dbReference type="PANTHER" id="PTHR12066:SF0">
    <property type="entry name" value="TELOMERASE REVERSE TRANSCRIPTASE"/>
    <property type="match status" value="1"/>
</dbReference>
<comment type="similarity">
    <text evidence="2 15">Belongs to the reverse transcriptase family. Telomerase subfamily.</text>
</comment>
<dbReference type="Pfam" id="PF12009">
    <property type="entry name" value="Telomerase_RBD"/>
    <property type="match status" value="1"/>
</dbReference>
<evidence type="ECO:0000256" key="14">
    <source>
        <dbReference type="ARBA" id="ARBA00048173"/>
    </source>
</evidence>
<sequence length="1208" mass="136601">MPTARKRKQGRATQEHAALEPPSKKIKQAQGKGSDEPTPLTSVKHVVLDQYYPQLLTLRDYALLKLPATSRIRRKKIAATGSSANGSNDEITDIERAVGQVLDTTLVGMTQQTKCIPDKRREQWESFSQRGDESYVTLSDGLAGARYSQSEVVDFVIWMLFSKAKTKGTWPKHLLCDGFRRDYNSRLQEPSANHAAHIPGIFSIYPNQRVERLKQSPWPEILKLLGHSGDRIMMDLLLDSSVFVSVGSSQGSYYQISGLPLYDTELLATTHEDTKNASADFQRSTTEINFVRSRMLYARPALNARGLVHFGLRHIHVLNRSPYIKPDSESTSDSSALASKNEANTLRIMMYIFPRQFGLHNAFNSKVNYTETSQRLKDYTLREQEIQDRFGDLNSDETGRKKPNPKRLRGKVRELVRKLQIMHSRCSYSKLLQHYCPVNDGLDYKEVGHIRRDKAPKSSKGSEGKLVKKNIQPQAPVSSAQRLIDLSTPVSQVSAFCQSVLSKLVPDEFWGTEHNKKLAMKKVDQFVHLRRFEGMYLHEAMQGMKVTDISWLAPQRLMANKTSQTDIQKRLELFHEFLYYVFDSLLIPLIRSNFYVTESNTHKYQLFFFRHDVWKYVAEPAMAAVKSKMFEEVSIDAALKILDSRSLGFSQVRLLPKETSIRPIMNLRRRAVTKGNSKILGPSINTILGPVHTMLQLEKSINPTKLGATMFSVGDIYKRVKAFKSNLNRSAKPLYFAKVDVQAAFDTIPQSAIVGLLDSIPQQRSYRVAKHAEISSEKLSGSVDSYKKTKSKPARKWLSTALRDRDQSTFLQQLEAQQQLQAAQKRNTVFIDSVVKKKYETSDLLRLVAAHIQQNLVKIGKKYYRQKQGIPQGSVLSSILCNYFYADLELHVLRFLDADDCLLLRLIDDFLLITTDKGKAARFVETMHRGVPEYGVQVNPAKTLVNFDLVVNQAPVSRLEGGNDSSNNSDYGFPYCGTLINSKTLDITKDRDRGKSTAVKRAAPPIQDDNEKREGDLAPRKRSKNESGNGNAVYNSLTVEFTRVPGQTFERKLLNAFKIQSHLMFLDTAHNAAATVLSNLFSAFVETASKSWAYARCLSSSKYITTKPNNKNSKDPQTARIMIRAVAKLVDVAFLLARSKARRARHPGYDCDVRRNEVAWLAYHAFLQVLGRKQAGYGAVLAWLRAEVGKLGAMKDIRTGRVRQVVDS</sequence>
<evidence type="ECO:0000256" key="8">
    <source>
        <dbReference type="ARBA" id="ARBA00022723"/>
    </source>
</evidence>
<evidence type="ECO:0000256" key="9">
    <source>
        <dbReference type="ARBA" id="ARBA00022842"/>
    </source>
</evidence>
<dbReference type="InterPro" id="IPR000477">
    <property type="entry name" value="RT_dom"/>
</dbReference>
<evidence type="ECO:0000256" key="15">
    <source>
        <dbReference type="RuleBase" id="RU365061"/>
    </source>
</evidence>
<evidence type="ECO:0000256" key="16">
    <source>
        <dbReference type="SAM" id="MobiDB-lite"/>
    </source>
</evidence>
<evidence type="ECO:0000256" key="3">
    <source>
        <dbReference type="ARBA" id="ARBA00012493"/>
    </source>
</evidence>